<keyword evidence="2" id="KW-1185">Reference proteome</keyword>
<evidence type="ECO:0000313" key="1">
    <source>
        <dbReference type="EMBL" id="SHG08005.1"/>
    </source>
</evidence>
<proteinExistence type="predicted"/>
<dbReference type="EMBL" id="FQUQ01000004">
    <property type="protein sequence ID" value="SHG08005.1"/>
    <property type="molecule type" value="Genomic_DNA"/>
</dbReference>
<protein>
    <submittedName>
        <fullName evidence="1">Uncharacterized protein</fullName>
    </submittedName>
</protein>
<accession>A0A1M5GWL9</accession>
<dbReference type="AlphaFoldDB" id="A0A1M5GWL9"/>
<gene>
    <name evidence="1" type="ORF">SAMN04488522_104397</name>
</gene>
<organism evidence="1 2">
    <name type="scientific">Pedobacter caeni</name>
    <dbReference type="NCBI Taxonomy" id="288992"/>
    <lineage>
        <taxon>Bacteria</taxon>
        <taxon>Pseudomonadati</taxon>
        <taxon>Bacteroidota</taxon>
        <taxon>Sphingobacteriia</taxon>
        <taxon>Sphingobacteriales</taxon>
        <taxon>Sphingobacteriaceae</taxon>
        <taxon>Pedobacter</taxon>
    </lineage>
</organism>
<dbReference type="Proteomes" id="UP000184287">
    <property type="component" value="Unassembled WGS sequence"/>
</dbReference>
<sequence length="60" mass="6951">MRTLFMITVFMLMVSGASSSKQGTQKIFKATYIEPIHLKLDSINVKVRELEMLVKEYQLN</sequence>
<dbReference type="STRING" id="288992.SAMN04488522_104397"/>
<name>A0A1M5GWL9_9SPHI</name>
<reference evidence="2" key="1">
    <citation type="submission" date="2016-11" db="EMBL/GenBank/DDBJ databases">
        <authorList>
            <person name="Varghese N."/>
            <person name="Submissions S."/>
        </authorList>
    </citation>
    <scope>NUCLEOTIDE SEQUENCE [LARGE SCALE GENOMIC DNA]</scope>
    <source>
        <strain evidence="2">DSM 16990</strain>
    </source>
</reference>
<evidence type="ECO:0000313" key="2">
    <source>
        <dbReference type="Proteomes" id="UP000184287"/>
    </source>
</evidence>
<dbReference type="RefSeq" id="WP_073233073.1">
    <property type="nucleotide sequence ID" value="NZ_FQUQ01000004.1"/>
</dbReference>